<name>A0A7W7GM28_9MICC</name>
<proteinExistence type="predicted"/>
<feature type="compositionally biased region" description="Basic residues" evidence="1">
    <location>
        <begin position="18"/>
        <end position="36"/>
    </location>
</feature>
<reference evidence="2 3" key="1">
    <citation type="submission" date="2020-08" db="EMBL/GenBank/DDBJ databases">
        <title>Sequencing the genomes of 1000 actinobacteria strains.</title>
        <authorList>
            <person name="Klenk H.-P."/>
        </authorList>
    </citation>
    <scope>NUCLEOTIDE SEQUENCE [LARGE SCALE GENOMIC DNA]</scope>
    <source>
        <strain evidence="2 3">DSM 23974</strain>
    </source>
</reference>
<dbReference type="RefSeq" id="WP_158495472.1">
    <property type="nucleotide sequence ID" value="NZ_JACHNA010000001.1"/>
</dbReference>
<evidence type="ECO:0000313" key="3">
    <source>
        <dbReference type="Proteomes" id="UP000540191"/>
    </source>
</evidence>
<dbReference type="Proteomes" id="UP000540191">
    <property type="component" value="Unassembled WGS sequence"/>
</dbReference>
<organism evidence="2 3">
    <name type="scientific">Micrococcus cohnii</name>
    <dbReference type="NCBI Taxonomy" id="993416"/>
    <lineage>
        <taxon>Bacteria</taxon>
        <taxon>Bacillati</taxon>
        <taxon>Actinomycetota</taxon>
        <taxon>Actinomycetes</taxon>
        <taxon>Micrococcales</taxon>
        <taxon>Micrococcaceae</taxon>
        <taxon>Micrococcus</taxon>
    </lineage>
</organism>
<evidence type="ECO:0000313" key="2">
    <source>
        <dbReference type="EMBL" id="MBB4734623.1"/>
    </source>
</evidence>
<sequence>MTDAHRATSSPPVDSRRLRDRHGRGMRHPLPRGVRARRGRAPAIVRAVREAVDRLGALGRPELTGTAVQVQRIPDAPDALVARLRAGDRPERPELWAQARIVDARLVVTVHERALRGFDAPVDLVGTVYAALLLACADALGVDPEDLDPAWVDG</sequence>
<feature type="region of interest" description="Disordered" evidence="1">
    <location>
        <begin position="1"/>
        <end position="36"/>
    </location>
</feature>
<keyword evidence="3" id="KW-1185">Reference proteome</keyword>
<accession>A0A7W7GM28</accession>
<dbReference type="AlphaFoldDB" id="A0A7W7GM28"/>
<evidence type="ECO:0000256" key="1">
    <source>
        <dbReference type="SAM" id="MobiDB-lite"/>
    </source>
</evidence>
<comment type="caution">
    <text evidence="2">The sequence shown here is derived from an EMBL/GenBank/DDBJ whole genome shotgun (WGS) entry which is preliminary data.</text>
</comment>
<protein>
    <submittedName>
        <fullName evidence="2">Uncharacterized protein</fullName>
    </submittedName>
</protein>
<dbReference type="EMBL" id="JACHNA010000001">
    <property type="protein sequence ID" value="MBB4734623.1"/>
    <property type="molecule type" value="Genomic_DNA"/>
</dbReference>
<gene>
    <name evidence="2" type="ORF">HDA30_000131</name>
</gene>